<dbReference type="InterPro" id="IPR001810">
    <property type="entry name" value="F-box_dom"/>
</dbReference>
<dbReference type="OrthoDB" id="600964at2759"/>
<evidence type="ECO:0000313" key="4">
    <source>
        <dbReference type="Proteomes" id="UP000032141"/>
    </source>
</evidence>
<name>A0A0D3ALD5_BRAOL</name>
<evidence type="ECO:0000259" key="2">
    <source>
        <dbReference type="SMART" id="SM00256"/>
    </source>
</evidence>
<reference evidence="3 4" key="1">
    <citation type="journal article" date="2014" name="Genome Biol.">
        <title>Transcriptome and methylome profiling reveals relics of genome dominance in the mesopolyploid Brassica oleracea.</title>
        <authorList>
            <person name="Parkin I.A."/>
            <person name="Koh C."/>
            <person name="Tang H."/>
            <person name="Robinson S.J."/>
            <person name="Kagale S."/>
            <person name="Clarke W.E."/>
            <person name="Town C.D."/>
            <person name="Nixon J."/>
            <person name="Krishnakumar V."/>
            <person name="Bidwell S.L."/>
            <person name="Denoeud F."/>
            <person name="Belcram H."/>
            <person name="Links M.G."/>
            <person name="Just J."/>
            <person name="Clarke C."/>
            <person name="Bender T."/>
            <person name="Huebert T."/>
            <person name="Mason A.S."/>
            <person name="Pires J.C."/>
            <person name="Barker G."/>
            <person name="Moore J."/>
            <person name="Walley P.G."/>
            <person name="Manoli S."/>
            <person name="Batley J."/>
            <person name="Edwards D."/>
            <person name="Nelson M.N."/>
            <person name="Wang X."/>
            <person name="Paterson A.H."/>
            <person name="King G."/>
            <person name="Bancroft I."/>
            <person name="Chalhoub B."/>
            <person name="Sharpe A.G."/>
        </authorList>
    </citation>
    <scope>NUCLEOTIDE SEQUENCE</scope>
    <source>
        <strain evidence="3 4">cv. TO1000</strain>
    </source>
</reference>
<dbReference type="EnsemblPlants" id="Bo2g029090.1">
    <property type="protein sequence ID" value="Bo2g029090.1"/>
    <property type="gene ID" value="Bo2g029090"/>
</dbReference>
<dbReference type="InterPro" id="IPR050942">
    <property type="entry name" value="F-box_BR-signaling"/>
</dbReference>
<keyword evidence="1" id="KW-0472">Membrane</keyword>
<dbReference type="Pfam" id="PF00646">
    <property type="entry name" value="F-box"/>
    <property type="match status" value="1"/>
</dbReference>
<dbReference type="Proteomes" id="UP000032141">
    <property type="component" value="Chromosome C2"/>
</dbReference>
<dbReference type="RefSeq" id="XP_013618359.1">
    <property type="nucleotide sequence ID" value="XM_013762905.1"/>
</dbReference>
<feature type="domain" description="F-box" evidence="2">
    <location>
        <begin position="22"/>
        <end position="62"/>
    </location>
</feature>
<dbReference type="AlphaFoldDB" id="A0A0D3ALD5"/>
<dbReference type="KEGG" id="boe:106324902"/>
<accession>A0A0D3ALD5</accession>
<dbReference type="HOGENOM" id="CLU_019286_7_1_1"/>
<keyword evidence="1" id="KW-1133">Transmembrane helix</keyword>
<sequence>MEMRSPKLRKREEAATAKWSNLCLDVIQMVLEKLSATDFNRAKAVCSGWLSASRQSVRKQNQTPWLILFPYERSYGYSCRMLNPGEKGLVYRSRNLGVEFTQSRCIATCGSWLLMYLVRGGRPKLYILNPLSRDRINLPPLESCKSDNIFSAKRFCIGDQQPRRESVLTDLSSEWEKSVLWVEERCKNYLVVWSHGARLFFSKKGDNVWRMFHVRIIGLTDFVCKGLMLYMYIRLSFIDIYDFSGDSPVALTHPPYPFYRRPRFLSPFIINRIAVTTSGEALLVTIYNIHKTSRTFYVYKMNHATNKWDEMASLGDQALILDLGITVSAKDVQGFKSNSIYCSGVGFGTDHIFIYSLATRKVEPFMASTNKFFDARWFIPNV</sequence>
<dbReference type="SMART" id="SM00256">
    <property type="entry name" value="FBOX"/>
    <property type="match status" value="1"/>
</dbReference>
<reference evidence="3" key="2">
    <citation type="submission" date="2015-03" db="UniProtKB">
        <authorList>
            <consortium name="EnsemblPlants"/>
        </authorList>
    </citation>
    <scope>IDENTIFICATION</scope>
</reference>
<dbReference type="InterPro" id="IPR005174">
    <property type="entry name" value="KIB1-4_b-propeller"/>
</dbReference>
<dbReference type="PANTHER" id="PTHR44259:SF15">
    <property type="entry name" value="F-BOX PROTEIN KIB2-RELATED"/>
    <property type="match status" value="1"/>
</dbReference>
<keyword evidence="1" id="KW-0812">Transmembrane</keyword>
<dbReference type="OMA" id="KFFDARW"/>
<dbReference type="PANTHER" id="PTHR44259">
    <property type="entry name" value="OS07G0183000 PROTEIN-RELATED"/>
    <property type="match status" value="1"/>
</dbReference>
<dbReference type="Gramene" id="Bo2g029090.1">
    <property type="protein sequence ID" value="Bo2g029090.1"/>
    <property type="gene ID" value="Bo2g029090"/>
</dbReference>
<feature type="transmembrane region" description="Helical" evidence="1">
    <location>
        <begin position="212"/>
        <end position="233"/>
    </location>
</feature>
<evidence type="ECO:0000313" key="3">
    <source>
        <dbReference type="EnsemblPlants" id="Bo2g029090.1"/>
    </source>
</evidence>
<protein>
    <recommendedName>
        <fullName evidence="2">F-box domain-containing protein</fullName>
    </recommendedName>
</protein>
<dbReference type="GeneID" id="106324902"/>
<proteinExistence type="predicted"/>
<evidence type="ECO:0000256" key="1">
    <source>
        <dbReference type="SAM" id="Phobius"/>
    </source>
</evidence>
<dbReference type="Pfam" id="PF03478">
    <property type="entry name" value="Beta-prop_KIB1-4"/>
    <property type="match status" value="1"/>
</dbReference>
<keyword evidence="4" id="KW-1185">Reference proteome</keyword>
<organism evidence="3 4">
    <name type="scientific">Brassica oleracea var. oleracea</name>
    <dbReference type="NCBI Taxonomy" id="109376"/>
    <lineage>
        <taxon>Eukaryota</taxon>
        <taxon>Viridiplantae</taxon>
        <taxon>Streptophyta</taxon>
        <taxon>Embryophyta</taxon>
        <taxon>Tracheophyta</taxon>
        <taxon>Spermatophyta</taxon>
        <taxon>Magnoliopsida</taxon>
        <taxon>eudicotyledons</taxon>
        <taxon>Gunneridae</taxon>
        <taxon>Pentapetalae</taxon>
        <taxon>rosids</taxon>
        <taxon>malvids</taxon>
        <taxon>Brassicales</taxon>
        <taxon>Brassicaceae</taxon>
        <taxon>Brassiceae</taxon>
        <taxon>Brassica</taxon>
    </lineage>
</organism>